<dbReference type="InterPro" id="IPR001737">
    <property type="entry name" value="KsgA/Erm"/>
</dbReference>
<feature type="domain" description="Ribosomal RNA adenine methylase transferase N-terminal" evidence="6">
    <location>
        <begin position="23"/>
        <end position="180"/>
    </location>
</feature>
<feature type="binding site" evidence="5">
    <location>
        <position position="16"/>
    </location>
    <ligand>
        <name>S-adenosyl-L-methionine</name>
        <dbReference type="ChEBI" id="CHEBI:59789"/>
    </ligand>
</feature>
<name>D0LE28_GORB4</name>
<feature type="binding site" evidence="5">
    <location>
        <position position="63"/>
    </location>
    <ligand>
        <name>S-adenosyl-L-methionine</name>
        <dbReference type="ChEBI" id="CHEBI:59789"/>
    </ligand>
</feature>
<keyword evidence="4 5" id="KW-0694">RNA-binding</keyword>
<dbReference type="GO" id="GO:0003723">
    <property type="term" value="F:RNA binding"/>
    <property type="evidence" value="ECO:0007669"/>
    <property type="project" value="UniProtKB-UniRule"/>
</dbReference>
<dbReference type="OrthoDB" id="3616874at2"/>
<evidence type="ECO:0000313" key="8">
    <source>
        <dbReference type="Proteomes" id="UP000001219"/>
    </source>
</evidence>
<keyword evidence="2 5" id="KW-0808">Transferase</keyword>
<dbReference type="HOGENOM" id="CLU_041220_3_1_11"/>
<dbReference type="KEGG" id="gbr:Gbro_3423"/>
<evidence type="ECO:0000259" key="6">
    <source>
        <dbReference type="SMART" id="SM00650"/>
    </source>
</evidence>
<dbReference type="Gene3D" id="3.40.50.150">
    <property type="entry name" value="Vaccinia Virus protein VP39"/>
    <property type="match status" value="1"/>
</dbReference>
<comment type="similarity">
    <text evidence="5">Belongs to the class I-like SAM-binding methyltransferase superfamily. rRNA adenine N(6)-methyltransferase family.</text>
</comment>
<dbReference type="PANTHER" id="PTHR11727:SF7">
    <property type="entry name" value="DIMETHYLADENOSINE TRANSFERASE-RELATED"/>
    <property type="match status" value="1"/>
</dbReference>
<evidence type="ECO:0000256" key="2">
    <source>
        <dbReference type="ARBA" id="ARBA00022679"/>
    </source>
</evidence>
<feature type="binding site" evidence="5">
    <location>
        <position position="85"/>
    </location>
    <ligand>
        <name>S-adenosyl-L-methionine</name>
        <dbReference type="ChEBI" id="CHEBI:59789"/>
    </ligand>
</feature>
<dbReference type="STRING" id="526226.Gbro_3423"/>
<evidence type="ECO:0000256" key="3">
    <source>
        <dbReference type="ARBA" id="ARBA00022691"/>
    </source>
</evidence>
<protein>
    <submittedName>
        <fullName evidence="7">rRNA (Adenine-N(6)-)-methyltransferase</fullName>
    </submittedName>
</protein>
<accession>D0LE28</accession>
<gene>
    <name evidence="7" type="ordered locus">Gbro_3423</name>
</gene>
<evidence type="ECO:0000313" key="7">
    <source>
        <dbReference type="EMBL" id="ACY22620.1"/>
    </source>
</evidence>
<dbReference type="Pfam" id="PF00398">
    <property type="entry name" value="RrnaAD"/>
    <property type="match status" value="1"/>
</dbReference>
<feature type="binding site" evidence="5">
    <location>
        <position position="42"/>
    </location>
    <ligand>
        <name>S-adenosyl-L-methionine</name>
        <dbReference type="ChEBI" id="CHEBI:59789"/>
    </ligand>
</feature>
<feature type="binding site" evidence="5">
    <location>
        <position position="18"/>
    </location>
    <ligand>
        <name>S-adenosyl-L-methionine</name>
        <dbReference type="ChEBI" id="CHEBI:59789"/>
    </ligand>
</feature>
<dbReference type="Proteomes" id="UP000001219">
    <property type="component" value="Chromosome"/>
</dbReference>
<evidence type="ECO:0000256" key="4">
    <source>
        <dbReference type="ARBA" id="ARBA00022884"/>
    </source>
</evidence>
<dbReference type="NCBIfam" id="NF000499">
    <property type="entry name" value="Erm23S_rRNA_broad"/>
    <property type="match status" value="1"/>
</dbReference>
<dbReference type="CDD" id="cd02440">
    <property type="entry name" value="AdoMet_MTases"/>
    <property type="match status" value="1"/>
</dbReference>
<dbReference type="GO" id="GO:0005829">
    <property type="term" value="C:cytosol"/>
    <property type="evidence" value="ECO:0007669"/>
    <property type="project" value="TreeGrafter"/>
</dbReference>
<keyword evidence="8" id="KW-1185">Reference proteome</keyword>
<keyword evidence="1 5" id="KW-0489">Methyltransferase</keyword>
<sequence>MPTSSSHGGRHELGQNFLVHQPTIQRIVDLIDATDGPILEIGSGGGALTAHLAALDRPLTAIDIDARLIHSLRQRFPHINALHADVLTHVIDAPVVVGNIPFHLTSAILRRLLGHDTWTDSVLLVQWEVARRRAGVGGATMMTAQAAPWFDFALHGRVPARAFRPAPTVDGGILTIARRRRPLIDPRDRRRYERFVGDVFTGRGRGIAAILRRHADGRRVADALRRSGVGPWALPRDLDVAQWVSLWTTIGKR</sequence>
<dbReference type="eggNOG" id="COG0030">
    <property type="taxonomic scope" value="Bacteria"/>
</dbReference>
<evidence type="ECO:0000256" key="5">
    <source>
        <dbReference type="PROSITE-ProRule" id="PRU01026"/>
    </source>
</evidence>
<keyword evidence="3 5" id="KW-0949">S-adenosyl-L-methionine</keyword>
<dbReference type="InterPro" id="IPR020598">
    <property type="entry name" value="rRNA_Ade_methylase_Trfase_N"/>
</dbReference>
<dbReference type="AlphaFoldDB" id="D0LE28"/>
<dbReference type="InterPro" id="IPR029063">
    <property type="entry name" value="SAM-dependent_MTases_sf"/>
</dbReference>
<dbReference type="PROSITE" id="PS51689">
    <property type="entry name" value="SAM_RNA_A_N6_MT"/>
    <property type="match status" value="1"/>
</dbReference>
<evidence type="ECO:0000256" key="1">
    <source>
        <dbReference type="ARBA" id="ARBA00022603"/>
    </source>
</evidence>
<dbReference type="RefSeq" id="WP_012835135.1">
    <property type="nucleotide sequence ID" value="NC_013441.1"/>
</dbReference>
<dbReference type="Gene3D" id="1.10.8.100">
    <property type="entry name" value="Ribosomal RNA adenine dimethylase-like, domain 2"/>
    <property type="match status" value="1"/>
</dbReference>
<feature type="binding site" evidence="5">
    <location>
        <position position="99"/>
    </location>
    <ligand>
        <name>S-adenosyl-L-methionine</name>
        <dbReference type="ChEBI" id="CHEBI:59789"/>
    </ligand>
</feature>
<dbReference type="InterPro" id="IPR023165">
    <property type="entry name" value="rRNA_Ade_diMease-like_C"/>
</dbReference>
<reference evidence="8" key="1">
    <citation type="submission" date="2009-10" db="EMBL/GenBank/DDBJ databases">
        <title>The complete chromosome of Gordonia bronchialis DSM 43247.</title>
        <authorList>
            <consortium name="US DOE Joint Genome Institute (JGI-PGF)"/>
            <person name="Lucas S."/>
            <person name="Copeland A."/>
            <person name="Lapidus A."/>
            <person name="Glavina del Rio T."/>
            <person name="Dalin E."/>
            <person name="Tice H."/>
            <person name="Bruce D."/>
            <person name="Goodwin L."/>
            <person name="Pitluck S."/>
            <person name="Kyrpides N."/>
            <person name="Mavromatis K."/>
            <person name="Ivanova N."/>
            <person name="Ovchinnikova G."/>
            <person name="Saunders E."/>
            <person name="Brettin T."/>
            <person name="Detter J.C."/>
            <person name="Han C."/>
            <person name="Larimer F."/>
            <person name="Land M."/>
            <person name="Hauser L."/>
            <person name="Markowitz V."/>
            <person name="Cheng J.-F."/>
            <person name="Hugenholtz P."/>
            <person name="Woyke T."/>
            <person name="Wu D."/>
            <person name="Jando M."/>
            <person name="Schneider S."/>
            <person name="Goeker M."/>
            <person name="Klenk H.-P."/>
            <person name="Eisen J.A."/>
        </authorList>
    </citation>
    <scope>NUCLEOTIDE SEQUENCE [LARGE SCALE GENOMIC DNA]</scope>
    <source>
        <strain evidence="8">ATCC 25592 / DSM 43247 / BCRC 13721 / JCM 3198 / KCTC 3076 / NBRC 16047 / NCTC 10667</strain>
    </source>
</reference>
<organism evidence="7 8">
    <name type="scientific">Gordonia bronchialis (strain ATCC 25592 / DSM 43247 / BCRC 13721 / JCM 3198 / KCTC 3076 / NBRC 16047 / NCTC 10667)</name>
    <name type="common">Rhodococcus bronchialis</name>
    <dbReference type="NCBI Taxonomy" id="526226"/>
    <lineage>
        <taxon>Bacteria</taxon>
        <taxon>Bacillati</taxon>
        <taxon>Actinomycetota</taxon>
        <taxon>Actinomycetes</taxon>
        <taxon>Mycobacteriales</taxon>
        <taxon>Gordoniaceae</taxon>
        <taxon>Gordonia</taxon>
    </lineage>
</organism>
<dbReference type="PANTHER" id="PTHR11727">
    <property type="entry name" value="DIMETHYLADENOSINE TRANSFERASE"/>
    <property type="match status" value="1"/>
</dbReference>
<dbReference type="SMART" id="SM00650">
    <property type="entry name" value="rADc"/>
    <property type="match status" value="1"/>
</dbReference>
<reference evidence="7 8" key="2">
    <citation type="journal article" date="2010" name="Stand. Genomic Sci.">
        <title>Complete genome sequence of Gordonia bronchialis type strain (3410).</title>
        <authorList>
            <person name="Ivanova N."/>
            <person name="Sikorski J."/>
            <person name="Jando M."/>
            <person name="Lapidus A."/>
            <person name="Nolan M."/>
            <person name="Lucas S."/>
            <person name="Del Rio T.G."/>
            <person name="Tice H."/>
            <person name="Copeland A."/>
            <person name="Cheng J.F."/>
            <person name="Chen F."/>
            <person name="Bruce D."/>
            <person name="Goodwin L."/>
            <person name="Pitluck S."/>
            <person name="Mavromatis K."/>
            <person name="Ovchinnikova G."/>
            <person name="Pati A."/>
            <person name="Chen A."/>
            <person name="Palaniappan K."/>
            <person name="Land M."/>
            <person name="Hauser L."/>
            <person name="Chang Y.J."/>
            <person name="Jeffries C.D."/>
            <person name="Chain P."/>
            <person name="Saunders E."/>
            <person name="Han C."/>
            <person name="Detter J.C."/>
            <person name="Brettin T."/>
            <person name="Rohde M."/>
            <person name="Goker M."/>
            <person name="Bristow J."/>
            <person name="Eisen J.A."/>
            <person name="Markowitz V."/>
            <person name="Hugenholtz P."/>
            <person name="Klenk H.P."/>
            <person name="Kyrpides N.C."/>
        </authorList>
    </citation>
    <scope>NUCLEOTIDE SEQUENCE [LARGE SCALE GENOMIC DNA]</scope>
    <source>
        <strain evidence="8">ATCC 25592 / DSM 43247 / BCRC 13721 / JCM 3198 / KCTC 3076 / NBRC 16047 / NCTC 10667</strain>
    </source>
</reference>
<dbReference type="SUPFAM" id="SSF53335">
    <property type="entry name" value="S-adenosyl-L-methionine-dependent methyltransferases"/>
    <property type="match status" value="1"/>
</dbReference>
<proteinExistence type="inferred from homology"/>
<dbReference type="EMBL" id="CP001802">
    <property type="protein sequence ID" value="ACY22620.1"/>
    <property type="molecule type" value="Genomic_DNA"/>
</dbReference>
<dbReference type="GO" id="GO:0000179">
    <property type="term" value="F:rRNA (adenine-N6,N6-)-dimethyltransferase activity"/>
    <property type="evidence" value="ECO:0007669"/>
    <property type="project" value="UniProtKB-UniRule"/>
</dbReference>